<evidence type="ECO:0000256" key="2">
    <source>
        <dbReference type="ARBA" id="ARBA00012438"/>
    </source>
</evidence>
<gene>
    <name evidence="9" type="ORF">C7B43_08575</name>
</gene>
<dbReference type="InterPro" id="IPR005467">
    <property type="entry name" value="His_kinase_dom"/>
</dbReference>
<name>A0A2T2X4G3_9FIRM</name>
<dbReference type="InterPro" id="IPR050736">
    <property type="entry name" value="Sensor_HK_Regulatory"/>
</dbReference>
<dbReference type="GO" id="GO:0000155">
    <property type="term" value="F:phosphorelay sensor kinase activity"/>
    <property type="evidence" value="ECO:0007669"/>
    <property type="project" value="InterPro"/>
</dbReference>
<dbReference type="SUPFAM" id="SSF55874">
    <property type="entry name" value="ATPase domain of HSP90 chaperone/DNA topoisomerase II/histidine kinase"/>
    <property type="match status" value="1"/>
</dbReference>
<keyword evidence="7" id="KW-1133">Transmembrane helix</keyword>
<dbReference type="InterPro" id="IPR003661">
    <property type="entry name" value="HisK_dim/P_dom"/>
</dbReference>
<dbReference type="InterPro" id="IPR036890">
    <property type="entry name" value="HATPase_C_sf"/>
</dbReference>
<feature type="domain" description="Histidine kinase" evidence="8">
    <location>
        <begin position="134"/>
        <end position="350"/>
    </location>
</feature>
<reference evidence="9 10" key="1">
    <citation type="journal article" date="2014" name="BMC Genomics">
        <title>Comparison of environmental and isolate Sulfobacillus genomes reveals diverse carbon, sulfur, nitrogen, and hydrogen metabolisms.</title>
        <authorList>
            <person name="Justice N.B."/>
            <person name="Norman A."/>
            <person name="Brown C.T."/>
            <person name="Singh A."/>
            <person name="Thomas B.C."/>
            <person name="Banfield J.F."/>
        </authorList>
    </citation>
    <scope>NUCLEOTIDE SEQUENCE [LARGE SCALE GENOMIC DNA]</scope>
    <source>
        <strain evidence="9">AMDSBA1</strain>
    </source>
</reference>
<sequence>MARRDYFSRPAIGIWLLAMMTGLAGVGIVVLGGNWWVSASHLAGSSQQAAYIVLALPTLLIISAVAWFLSVHIERTVLGELSSIVEWINQVDDGHFEPLPVWDTGPWGQLTYALNQMASRLATAQQERDVFLASVAHELKTPLTVLRGNLEGLMDGALTPTPERWAALTREINRLTRLVNDLLLIETMRQSPPAFNRKHYDPREQLASLILRFEPLARMKGVEMTGESQVHEVYLDQDRMEQILVNLVDNALRHTPEGGRICIRLQRKMEGKKDTHQIAMLEWCIEDSGPGIPASSASLVLQPFFRDPRSRGAGLGLAVSAALVQAQGGTLQISTSELGGAKICLSLPFS</sequence>
<evidence type="ECO:0000259" key="8">
    <source>
        <dbReference type="PROSITE" id="PS50109"/>
    </source>
</evidence>
<dbReference type="EMBL" id="PXYT01000016">
    <property type="protein sequence ID" value="PSR29385.1"/>
    <property type="molecule type" value="Genomic_DNA"/>
</dbReference>
<dbReference type="PRINTS" id="PR00344">
    <property type="entry name" value="BCTRLSENSOR"/>
</dbReference>
<evidence type="ECO:0000256" key="3">
    <source>
        <dbReference type="ARBA" id="ARBA00022553"/>
    </source>
</evidence>
<comment type="catalytic activity">
    <reaction evidence="1">
        <text>ATP + protein L-histidine = ADP + protein N-phospho-L-histidine.</text>
        <dbReference type="EC" id="2.7.13.3"/>
    </reaction>
</comment>
<comment type="caution">
    <text evidence="9">The sequence shown here is derived from an EMBL/GenBank/DDBJ whole genome shotgun (WGS) entry which is preliminary data.</text>
</comment>
<dbReference type="Gene3D" id="3.30.565.10">
    <property type="entry name" value="Histidine kinase-like ATPase, C-terminal domain"/>
    <property type="match status" value="1"/>
</dbReference>
<dbReference type="CDD" id="cd00082">
    <property type="entry name" value="HisKA"/>
    <property type="match status" value="1"/>
</dbReference>
<keyword evidence="5" id="KW-0418">Kinase</keyword>
<keyword evidence="3" id="KW-0597">Phosphoprotein</keyword>
<evidence type="ECO:0000256" key="5">
    <source>
        <dbReference type="ARBA" id="ARBA00022777"/>
    </source>
</evidence>
<dbReference type="SUPFAM" id="SSF47384">
    <property type="entry name" value="Homodimeric domain of signal transducing histidine kinase"/>
    <property type="match status" value="1"/>
</dbReference>
<organism evidence="9 10">
    <name type="scientific">Sulfobacillus benefaciens</name>
    <dbReference type="NCBI Taxonomy" id="453960"/>
    <lineage>
        <taxon>Bacteria</taxon>
        <taxon>Bacillati</taxon>
        <taxon>Bacillota</taxon>
        <taxon>Clostridia</taxon>
        <taxon>Eubacteriales</taxon>
        <taxon>Clostridiales Family XVII. Incertae Sedis</taxon>
        <taxon>Sulfobacillus</taxon>
    </lineage>
</organism>
<evidence type="ECO:0000256" key="7">
    <source>
        <dbReference type="SAM" id="Phobius"/>
    </source>
</evidence>
<dbReference type="AlphaFoldDB" id="A0A2T2X4G3"/>
<dbReference type="SMART" id="SM00388">
    <property type="entry name" value="HisKA"/>
    <property type="match status" value="1"/>
</dbReference>
<evidence type="ECO:0000313" key="10">
    <source>
        <dbReference type="Proteomes" id="UP000242699"/>
    </source>
</evidence>
<dbReference type="InterPro" id="IPR003594">
    <property type="entry name" value="HATPase_dom"/>
</dbReference>
<evidence type="ECO:0000256" key="6">
    <source>
        <dbReference type="ARBA" id="ARBA00023012"/>
    </source>
</evidence>
<keyword evidence="4" id="KW-0808">Transferase</keyword>
<dbReference type="EC" id="2.7.13.3" evidence="2"/>
<dbReference type="InterPro" id="IPR036097">
    <property type="entry name" value="HisK_dim/P_sf"/>
</dbReference>
<feature type="transmembrane region" description="Helical" evidence="7">
    <location>
        <begin position="49"/>
        <end position="69"/>
    </location>
</feature>
<accession>A0A2T2X4G3</accession>
<protein>
    <recommendedName>
        <fullName evidence="2">histidine kinase</fullName>
        <ecNumber evidence="2">2.7.13.3</ecNumber>
    </recommendedName>
</protein>
<dbReference type="Gene3D" id="1.10.287.130">
    <property type="match status" value="1"/>
</dbReference>
<dbReference type="Proteomes" id="UP000242699">
    <property type="component" value="Unassembled WGS sequence"/>
</dbReference>
<keyword evidence="7" id="KW-0472">Membrane</keyword>
<keyword evidence="6" id="KW-0902">Two-component regulatory system</keyword>
<evidence type="ECO:0000313" key="9">
    <source>
        <dbReference type="EMBL" id="PSR29385.1"/>
    </source>
</evidence>
<keyword evidence="7" id="KW-0812">Transmembrane</keyword>
<proteinExistence type="predicted"/>
<feature type="transmembrane region" description="Helical" evidence="7">
    <location>
        <begin position="12"/>
        <end position="37"/>
    </location>
</feature>
<evidence type="ECO:0000256" key="1">
    <source>
        <dbReference type="ARBA" id="ARBA00000085"/>
    </source>
</evidence>
<dbReference type="InterPro" id="IPR004358">
    <property type="entry name" value="Sig_transdc_His_kin-like_C"/>
</dbReference>
<dbReference type="PANTHER" id="PTHR43711:SF1">
    <property type="entry name" value="HISTIDINE KINASE 1"/>
    <property type="match status" value="1"/>
</dbReference>
<dbReference type="Pfam" id="PF02518">
    <property type="entry name" value="HATPase_c"/>
    <property type="match status" value="1"/>
</dbReference>
<dbReference type="SMART" id="SM00387">
    <property type="entry name" value="HATPase_c"/>
    <property type="match status" value="1"/>
</dbReference>
<dbReference type="Pfam" id="PF00512">
    <property type="entry name" value="HisKA"/>
    <property type="match status" value="1"/>
</dbReference>
<dbReference type="PROSITE" id="PS50109">
    <property type="entry name" value="HIS_KIN"/>
    <property type="match status" value="1"/>
</dbReference>
<dbReference type="PANTHER" id="PTHR43711">
    <property type="entry name" value="TWO-COMPONENT HISTIDINE KINASE"/>
    <property type="match status" value="1"/>
</dbReference>
<evidence type="ECO:0000256" key="4">
    <source>
        <dbReference type="ARBA" id="ARBA00022679"/>
    </source>
</evidence>